<keyword evidence="2" id="KW-0732">Signal</keyword>
<name>A0A8J3D0R2_9BACT</name>
<dbReference type="Proteomes" id="UP000598271">
    <property type="component" value="Unassembled WGS sequence"/>
</dbReference>
<proteinExistence type="predicted"/>
<organism evidence="3 4">
    <name type="scientific">Persicitalea jodogahamensis</name>
    <dbReference type="NCBI Taxonomy" id="402147"/>
    <lineage>
        <taxon>Bacteria</taxon>
        <taxon>Pseudomonadati</taxon>
        <taxon>Bacteroidota</taxon>
        <taxon>Cytophagia</taxon>
        <taxon>Cytophagales</taxon>
        <taxon>Spirosomataceae</taxon>
        <taxon>Persicitalea</taxon>
    </lineage>
</organism>
<comment type="caution">
    <text evidence="3">The sequence shown here is derived from an EMBL/GenBank/DDBJ whole genome shotgun (WGS) entry which is preliminary data.</text>
</comment>
<protein>
    <recommendedName>
        <fullName evidence="5">LTXXQ motif family protein</fullName>
    </recommendedName>
</protein>
<evidence type="ECO:0000256" key="2">
    <source>
        <dbReference type="SAM" id="SignalP"/>
    </source>
</evidence>
<evidence type="ECO:0000313" key="3">
    <source>
        <dbReference type="EMBL" id="GHB59526.1"/>
    </source>
</evidence>
<feature type="coiled-coil region" evidence="1">
    <location>
        <begin position="88"/>
        <end position="115"/>
    </location>
</feature>
<keyword evidence="4" id="KW-1185">Reference proteome</keyword>
<feature type="chain" id="PRO_5035173976" description="LTXXQ motif family protein" evidence="2">
    <location>
        <begin position="29"/>
        <end position="148"/>
    </location>
</feature>
<dbReference type="RefSeq" id="WP_229580380.1">
    <property type="nucleotide sequence ID" value="NZ_BMXF01000001.1"/>
</dbReference>
<dbReference type="EMBL" id="BMXF01000001">
    <property type="protein sequence ID" value="GHB59526.1"/>
    <property type="molecule type" value="Genomic_DNA"/>
</dbReference>
<dbReference type="AlphaFoldDB" id="A0A8J3D0R2"/>
<accession>A0A8J3D0R2</accession>
<reference evidence="3 4" key="1">
    <citation type="journal article" date="2014" name="Int. J. Syst. Evol. Microbiol.">
        <title>Complete genome sequence of Corynebacterium casei LMG S-19264T (=DSM 44701T), isolated from a smear-ripened cheese.</title>
        <authorList>
            <consortium name="US DOE Joint Genome Institute (JGI-PGF)"/>
            <person name="Walter F."/>
            <person name="Albersmeier A."/>
            <person name="Kalinowski J."/>
            <person name="Ruckert C."/>
        </authorList>
    </citation>
    <scope>NUCLEOTIDE SEQUENCE [LARGE SCALE GENOMIC DNA]</scope>
    <source>
        <strain evidence="3 4">KCTC 12866</strain>
    </source>
</reference>
<keyword evidence="1" id="KW-0175">Coiled coil</keyword>
<gene>
    <name evidence="3" type="ORF">GCM10007390_11490</name>
</gene>
<evidence type="ECO:0000256" key="1">
    <source>
        <dbReference type="SAM" id="Coils"/>
    </source>
</evidence>
<feature type="signal peptide" evidence="2">
    <location>
        <begin position="1"/>
        <end position="28"/>
    </location>
</feature>
<evidence type="ECO:0008006" key="5">
    <source>
        <dbReference type="Google" id="ProtNLM"/>
    </source>
</evidence>
<evidence type="ECO:0000313" key="4">
    <source>
        <dbReference type="Proteomes" id="UP000598271"/>
    </source>
</evidence>
<sequence length="148" mass="17423">MNTIHRKIWLLAGMLLAVLSFSASDVQAQRRNEEEIKKIQDAKVAIITNRLNLTSEQSKDFWPIYNEFSQKKREMNRSMRQLIKGKGVEASDDQAMNSLKEVQDLKQKQVELEKQYQERFLTVISAKQLTELYSAERDFNEMLLQRLK</sequence>